<accession>A0A7W4W451</accession>
<name>A0A7W4W451_9GAMM</name>
<dbReference type="SUPFAM" id="SSF51182">
    <property type="entry name" value="RmlC-like cupins"/>
    <property type="match status" value="1"/>
</dbReference>
<sequence length="438" mass="48447">MTVPVLLAQHSPESLLAAQPPGGLVAIAYGLERFWSSEGGEERLIAVYQRQEQGTTFIVQSDSKPLRETLKAHAGDLATLASELQTDVFSTNTAIALDPVHIPKPWGGEIWYTGMEDRGLAGAGHAGRSVPLPWVLSALPDQLVAGRERGIVLLKILAPRPEEVFGDLYFELHEEKREVYVVTAVDESAWPDGTGAIRFGFDPAVRAQYDSDSEFRSAFASAVADYEAVRRKIDEELDRRAETEGRAADREAWLADLPAELTAEEKSQRDAMNRFTALKPLRVGDVVKVPTLTPHSLQHGVRTVEFQTPVYERLIVAFAQKVLTQKHWDTAKAIELMNLEPEPEAPFEVLVESEGVCVERIVDFPDFEVQRYTVAPGYTVSIPSPSDYAVLMQVQGELPLGVCPLQAEQAVLLPQNWRGLEIEHKGAKPLIFLVALPR</sequence>
<evidence type="ECO:0000313" key="2">
    <source>
        <dbReference type="Proteomes" id="UP000537130"/>
    </source>
</evidence>
<gene>
    <name evidence="1" type="ORF">FHR99_000765</name>
</gene>
<dbReference type="EMBL" id="JACHWY010000001">
    <property type="protein sequence ID" value="MBB3046529.1"/>
    <property type="molecule type" value="Genomic_DNA"/>
</dbReference>
<comment type="caution">
    <text evidence="1">The sequence shown here is derived from an EMBL/GenBank/DDBJ whole genome shotgun (WGS) entry which is preliminary data.</text>
</comment>
<dbReference type="AlphaFoldDB" id="A0A7W4W451"/>
<proteinExistence type="predicted"/>
<keyword evidence="2" id="KW-1185">Reference proteome</keyword>
<dbReference type="Proteomes" id="UP000537130">
    <property type="component" value="Unassembled WGS sequence"/>
</dbReference>
<dbReference type="InterPro" id="IPR011051">
    <property type="entry name" value="RmlC_Cupin_sf"/>
</dbReference>
<organism evidence="1 2">
    <name type="scientific">Litorivivens lipolytica</name>
    <dbReference type="NCBI Taxonomy" id="1524264"/>
    <lineage>
        <taxon>Bacteria</taxon>
        <taxon>Pseudomonadati</taxon>
        <taxon>Pseudomonadota</taxon>
        <taxon>Gammaproteobacteria</taxon>
        <taxon>Litorivivens</taxon>
    </lineage>
</organism>
<reference evidence="1 2" key="1">
    <citation type="submission" date="2020-08" db="EMBL/GenBank/DDBJ databases">
        <title>Genomic Encyclopedia of Type Strains, Phase III (KMG-III): the genomes of soil and plant-associated and newly described type strains.</title>
        <authorList>
            <person name="Whitman W."/>
        </authorList>
    </citation>
    <scope>NUCLEOTIDE SEQUENCE [LARGE SCALE GENOMIC DNA]</scope>
    <source>
        <strain evidence="1 2">CECT 8654</strain>
    </source>
</reference>
<protein>
    <submittedName>
        <fullName evidence="1">Uncharacterized protein</fullName>
    </submittedName>
</protein>
<evidence type="ECO:0000313" key="1">
    <source>
        <dbReference type="EMBL" id="MBB3046529.1"/>
    </source>
</evidence>